<dbReference type="STRING" id="195105.CN97_12200"/>
<dbReference type="GO" id="GO:0033743">
    <property type="term" value="F:peptide-methionine (R)-S-oxide reductase activity"/>
    <property type="evidence" value="ECO:0007669"/>
    <property type="project" value="UniProtKB-EC"/>
</dbReference>
<name>A0A086Y7U4_9RHOB</name>
<dbReference type="Pfam" id="PF01641">
    <property type="entry name" value="SelR"/>
    <property type="match status" value="1"/>
</dbReference>
<evidence type="ECO:0000256" key="1">
    <source>
        <dbReference type="ARBA" id="ARBA00007174"/>
    </source>
</evidence>
<dbReference type="RefSeq" id="WP_035708688.1">
    <property type="nucleotide sequence ID" value="NZ_CAMIFG010000021.1"/>
</dbReference>
<dbReference type="GO" id="GO:0005737">
    <property type="term" value="C:cytoplasm"/>
    <property type="evidence" value="ECO:0007669"/>
    <property type="project" value="TreeGrafter"/>
</dbReference>
<dbReference type="SUPFAM" id="SSF51316">
    <property type="entry name" value="Mss4-like"/>
    <property type="match status" value="1"/>
</dbReference>
<proteinExistence type="inferred from homology"/>
<dbReference type="InterPro" id="IPR028427">
    <property type="entry name" value="Met_Sox_Rdtase_MsrB"/>
</dbReference>
<dbReference type="NCBIfam" id="TIGR00357">
    <property type="entry name" value="peptide-methionine (R)-S-oxide reductase MsrB"/>
    <property type="match status" value="1"/>
</dbReference>
<comment type="similarity">
    <text evidence="1">Belongs to the MsrB Met sulfoxide reductase family.</text>
</comment>
<organism evidence="5 6">
    <name type="scientific">Haematobacter massiliensis</name>
    <dbReference type="NCBI Taxonomy" id="195105"/>
    <lineage>
        <taxon>Bacteria</taxon>
        <taxon>Pseudomonadati</taxon>
        <taxon>Pseudomonadota</taxon>
        <taxon>Alphaproteobacteria</taxon>
        <taxon>Rhodobacterales</taxon>
        <taxon>Paracoccaceae</taxon>
        <taxon>Haematobacter</taxon>
    </lineage>
</organism>
<evidence type="ECO:0000313" key="5">
    <source>
        <dbReference type="EMBL" id="KFI30344.1"/>
    </source>
</evidence>
<keyword evidence="3" id="KW-0560">Oxidoreductase</keyword>
<dbReference type="GO" id="GO:0030091">
    <property type="term" value="P:protein repair"/>
    <property type="evidence" value="ECO:0007669"/>
    <property type="project" value="InterPro"/>
</dbReference>
<gene>
    <name evidence="5" type="ORF">CN97_12200</name>
</gene>
<evidence type="ECO:0000256" key="2">
    <source>
        <dbReference type="ARBA" id="ARBA00012499"/>
    </source>
</evidence>
<dbReference type="Gene3D" id="2.170.150.20">
    <property type="entry name" value="Peptide methionine sulfoxide reductase"/>
    <property type="match status" value="1"/>
</dbReference>
<protein>
    <recommendedName>
        <fullName evidence="2">peptide-methionine (R)-S-oxide reductase</fullName>
        <ecNumber evidence="2">1.8.4.12</ecNumber>
    </recommendedName>
</protein>
<dbReference type="GO" id="GO:0006979">
    <property type="term" value="P:response to oxidative stress"/>
    <property type="evidence" value="ECO:0007669"/>
    <property type="project" value="InterPro"/>
</dbReference>
<evidence type="ECO:0000256" key="3">
    <source>
        <dbReference type="ARBA" id="ARBA00023002"/>
    </source>
</evidence>
<dbReference type="AlphaFoldDB" id="A0A086Y7U4"/>
<dbReference type="Proteomes" id="UP000028826">
    <property type="component" value="Unassembled WGS sequence"/>
</dbReference>
<sequence>MTDTRQKPLPVQKTEAEWRAQLSDLAYRVTREQATERPFSHDAFPQGAAIYRCVGCGTELFDQAEKFDSHCGWPAFTAPAEGAPVGESVDRSHGMVRVEVHCDNCGAHLGHVFPDGPGPTGLRYCINGVALVHEPKE</sequence>
<dbReference type="OrthoDB" id="9785497at2"/>
<accession>A0A086Y7U4</accession>
<evidence type="ECO:0000256" key="4">
    <source>
        <dbReference type="ARBA" id="ARBA00048488"/>
    </source>
</evidence>
<comment type="caution">
    <text evidence="5">The sequence shown here is derived from an EMBL/GenBank/DDBJ whole genome shotgun (WGS) entry which is preliminary data.</text>
</comment>
<comment type="catalytic activity">
    <reaction evidence="4">
        <text>L-methionyl-[protein] + [thioredoxin]-disulfide + H2O = L-methionyl-(R)-S-oxide-[protein] + [thioredoxin]-dithiol</text>
        <dbReference type="Rhea" id="RHEA:24164"/>
        <dbReference type="Rhea" id="RHEA-COMP:10698"/>
        <dbReference type="Rhea" id="RHEA-COMP:10700"/>
        <dbReference type="Rhea" id="RHEA-COMP:12313"/>
        <dbReference type="Rhea" id="RHEA-COMP:12314"/>
        <dbReference type="ChEBI" id="CHEBI:15377"/>
        <dbReference type="ChEBI" id="CHEBI:16044"/>
        <dbReference type="ChEBI" id="CHEBI:29950"/>
        <dbReference type="ChEBI" id="CHEBI:45764"/>
        <dbReference type="ChEBI" id="CHEBI:50058"/>
        <dbReference type="EC" id="1.8.4.12"/>
    </reaction>
</comment>
<dbReference type="EMBL" id="JGYG01000003">
    <property type="protein sequence ID" value="KFI30344.1"/>
    <property type="molecule type" value="Genomic_DNA"/>
</dbReference>
<keyword evidence="6" id="KW-1185">Reference proteome</keyword>
<dbReference type="eggNOG" id="COG0229">
    <property type="taxonomic scope" value="Bacteria"/>
</dbReference>
<dbReference type="InterPro" id="IPR002579">
    <property type="entry name" value="Met_Sox_Rdtase_MsrB_dom"/>
</dbReference>
<evidence type="ECO:0000313" key="6">
    <source>
        <dbReference type="Proteomes" id="UP000028826"/>
    </source>
</evidence>
<dbReference type="PANTHER" id="PTHR10173">
    <property type="entry name" value="METHIONINE SULFOXIDE REDUCTASE"/>
    <property type="match status" value="1"/>
</dbReference>
<dbReference type="EC" id="1.8.4.12" evidence="2"/>
<dbReference type="PROSITE" id="PS51790">
    <property type="entry name" value="MSRB"/>
    <property type="match status" value="1"/>
</dbReference>
<reference evidence="5 6" key="1">
    <citation type="submission" date="2014-03" db="EMBL/GenBank/DDBJ databases">
        <title>Genome of Haematobacter massiliensis CCUG 47968.</title>
        <authorList>
            <person name="Wang D."/>
            <person name="Wang G."/>
        </authorList>
    </citation>
    <scope>NUCLEOTIDE SEQUENCE [LARGE SCALE GENOMIC DNA]</scope>
    <source>
        <strain evidence="5 6">CCUG 47968</strain>
    </source>
</reference>
<dbReference type="InterPro" id="IPR011057">
    <property type="entry name" value="Mss4-like_sf"/>
</dbReference>
<dbReference type="PANTHER" id="PTHR10173:SF52">
    <property type="entry name" value="METHIONINE-R-SULFOXIDE REDUCTASE B1"/>
    <property type="match status" value="1"/>
</dbReference>